<keyword evidence="11" id="KW-0511">Multifunctional enzyme</keyword>
<dbReference type="RefSeq" id="WP_380137514.1">
    <property type="nucleotide sequence ID" value="NZ_JBHLUI010000008.1"/>
</dbReference>
<evidence type="ECO:0000256" key="8">
    <source>
        <dbReference type="ARBA" id="ARBA00023125"/>
    </source>
</evidence>
<dbReference type="EMBL" id="JBHMDM010000007">
    <property type="protein sequence ID" value="MFB9378038.1"/>
    <property type="molecule type" value="Genomic_DNA"/>
</dbReference>
<keyword evidence="12" id="KW-0326">Glycosidase</keyword>
<dbReference type="InterPro" id="IPR015887">
    <property type="entry name" value="DNA_glyclase_Znf_dom_DNA_BS"/>
</dbReference>
<comment type="similarity">
    <text evidence="1">Belongs to the FPG family.</text>
</comment>
<reference evidence="18 19" key="1">
    <citation type="submission" date="2024-09" db="EMBL/GenBank/DDBJ databases">
        <authorList>
            <person name="Sun Q."/>
            <person name="Mori K."/>
        </authorList>
    </citation>
    <scope>NUCLEOTIDE SEQUENCE [LARGE SCALE GENOMIC DNA]</scope>
    <source>
        <strain evidence="18 19">TISTR 1856</strain>
    </source>
</reference>
<evidence type="ECO:0000313" key="19">
    <source>
        <dbReference type="Proteomes" id="UP001589748"/>
    </source>
</evidence>
<dbReference type="SUPFAM" id="SSF46946">
    <property type="entry name" value="S13-like H2TH domain"/>
    <property type="match status" value="1"/>
</dbReference>
<dbReference type="InterPro" id="IPR000214">
    <property type="entry name" value="Znf_DNA_glyclase/AP_lyase"/>
</dbReference>
<evidence type="ECO:0000256" key="6">
    <source>
        <dbReference type="ARBA" id="ARBA00022801"/>
    </source>
</evidence>
<feature type="domain" description="FPG-type" evidence="16">
    <location>
        <begin position="230"/>
        <end position="268"/>
    </location>
</feature>
<evidence type="ECO:0000256" key="13">
    <source>
        <dbReference type="ARBA" id="ARBA00044632"/>
    </source>
</evidence>
<evidence type="ECO:0000256" key="9">
    <source>
        <dbReference type="ARBA" id="ARBA00023204"/>
    </source>
</evidence>
<dbReference type="SMART" id="SM01232">
    <property type="entry name" value="H2TH"/>
    <property type="match status" value="1"/>
</dbReference>
<dbReference type="Pfam" id="PF01149">
    <property type="entry name" value="Fapy_DNA_glyco"/>
    <property type="match status" value="1"/>
</dbReference>
<evidence type="ECO:0000256" key="10">
    <source>
        <dbReference type="ARBA" id="ARBA00023239"/>
    </source>
</evidence>
<evidence type="ECO:0000256" key="14">
    <source>
        <dbReference type="PROSITE-ProRule" id="PRU00391"/>
    </source>
</evidence>
<evidence type="ECO:0000256" key="11">
    <source>
        <dbReference type="ARBA" id="ARBA00023268"/>
    </source>
</evidence>
<evidence type="ECO:0000256" key="5">
    <source>
        <dbReference type="ARBA" id="ARBA00022771"/>
    </source>
</evidence>
<dbReference type="PROSITE" id="PS01242">
    <property type="entry name" value="ZF_FPG_1"/>
    <property type="match status" value="1"/>
</dbReference>
<dbReference type="InterPro" id="IPR010979">
    <property type="entry name" value="Ribosomal_uS13-like_H2TH"/>
</dbReference>
<dbReference type="PANTHER" id="PTHR42697:SF1">
    <property type="entry name" value="ENDONUCLEASE 8"/>
    <property type="match status" value="1"/>
</dbReference>
<dbReference type="InterPro" id="IPR012319">
    <property type="entry name" value="FPG_cat"/>
</dbReference>
<evidence type="ECO:0000313" key="18">
    <source>
        <dbReference type="EMBL" id="MFB9378038.1"/>
    </source>
</evidence>
<evidence type="ECO:0000256" key="12">
    <source>
        <dbReference type="ARBA" id="ARBA00023295"/>
    </source>
</evidence>
<evidence type="ECO:0000256" key="4">
    <source>
        <dbReference type="ARBA" id="ARBA00022763"/>
    </source>
</evidence>
<evidence type="ECO:0000256" key="3">
    <source>
        <dbReference type="ARBA" id="ARBA00022723"/>
    </source>
</evidence>
<evidence type="ECO:0000256" key="7">
    <source>
        <dbReference type="ARBA" id="ARBA00022833"/>
    </source>
</evidence>
<dbReference type="EC" id="4.2.99.18" evidence="2"/>
<keyword evidence="3" id="KW-0479">Metal-binding</keyword>
<keyword evidence="19" id="KW-1185">Reference proteome</keyword>
<organism evidence="18 19">
    <name type="scientific">Kineococcus gynurae</name>
    <dbReference type="NCBI Taxonomy" id="452979"/>
    <lineage>
        <taxon>Bacteria</taxon>
        <taxon>Bacillati</taxon>
        <taxon>Actinomycetota</taxon>
        <taxon>Actinomycetes</taxon>
        <taxon>Kineosporiales</taxon>
        <taxon>Kineosporiaceae</taxon>
        <taxon>Kineococcus</taxon>
    </lineage>
</organism>
<sequence length="302" mass="33039">MPEGDVVWRTARRLHAAQAGRVLLSSDLRWPSLALVDLAGREVLEVVSAGKHLLTRVAPGPDPAAEPPLTLHSHLRMEGSWHVHRTGEPWTRRSASGIRAVLTTAEWTAVGHRLGMLDLAPTTREAEWVGHLGPDLLGPGWDPEHAVRNLLADPGRELGSALLDQRVLAGVGTFYMAEACFLARLTPWSPVADLPDVATFVTLVHRLLDLNKERVDQVTTGDLRRGRQNYAHARSGLPCLRCGATVRVAPINEPPQDRTAFYCPGCQRGPTPTDDGRPQRPLGSSRVPGTRAARGPTYRTRR</sequence>
<dbReference type="CDD" id="cd08971">
    <property type="entry name" value="AcNei2_N"/>
    <property type="match status" value="1"/>
</dbReference>
<evidence type="ECO:0000259" key="16">
    <source>
        <dbReference type="PROSITE" id="PS51066"/>
    </source>
</evidence>
<keyword evidence="7" id="KW-0862">Zinc</keyword>
<keyword evidence="6" id="KW-0378">Hydrolase</keyword>
<dbReference type="PANTHER" id="PTHR42697">
    <property type="entry name" value="ENDONUCLEASE 8"/>
    <property type="match status" value="1"/>
</dbReference>
<evidence type="ECO:0000256" key="15">
    <source>
        <dbReference type="SAM" id="MobiDB-lite"/>
    </source>
</evidence>
<gene>
    <name evidence="18" type="ORF">ACFFVI_13780</name>
</gene>
<dbReference type="PROSITE" id="PS51068">
    <property type="entry name" value="FPG_CAT"/>
    <property type="match status" value="1"/>
</dbReference>
<dbReference type="SUPFAM" id="SSF81624">
    <property type="entry name" value="N-terminal domain of MutM-like DNA repair proteins"/>
    <property type="match status" value="1"/>
</dbReference>
<dbReference type="SMART" id="SM00898">
    <property type="entry name" value="Fapy_DNA_glyco"/>
    <property type="match status" value="1"/>
</dbReference>
<dbReference type="SUPFAM" id="SSF57716">
    <property type="entry name" value="Glucocorticoid receptor-like (DNA-binding domain)"/>
    <property type="match status" value="1"/>
</dbReference>
<dbReference type="Gene3D" id="3.20.190.10">
    <property type="entry name" value="MutM-like, N-terminal"/>
    <property type="match status" value="1"/>
</dbReference>
<accession>A0ABV5LVG2</accession>
<comment type="caution">
    <text evidence="18">The sequence shown here is derived from an EMBL/GenBank/DDBJ whole genome shotgun (WGS) entry which is preliminary data.</text>
</comment>
<evidence type="ECO:0000259" key="17">
    <source>
        <dbReference type="PROSITE" id="PS51068"/>
    </source>
</evidence>
<dbReference type="Proteomes" id="UP001589748">
    <property type="component" value="Unassembled WGS sequence"/>
</dbReference>
<keyword evidence="8" id="KW-0238">DNA-binding</keyword>
<comment type="catalytic activity">
    <reaction evidence="13">
        <text>2'-deoxyribonucleotide-(2'-deoxyribose 5'-phosphate)-2'-deoxyribonucleotide-DNA = a 3'-end 2'-deoxyribonucleotide-(2,3-dehydro-2,3-deoxyribose 5'-phosphate)-DNA + a 5'-end 5'-phospho-2'-deoxyribonucleoside-DNA + H(+)</text>
        <dbReference type="Rhea" id="RHEA:66592"/>
        <dbReference type="Rhea" id="RHEA-COMP:13180"/>
        <dbReference type="Rhea" id="RHEA-COMP:16897"/>
        <dbReference type="Rhea" id="RHEA-COMP:17067"/>
        <dbReference type="ChEBI" id="CHEBI:15378"/>
        <dbReference type="ChEBI" id="CHEBI:136412"/>
        <dbReference type="ChEBI" id="CHEBI:157695"/>
        <dbReference type="ChEBI" id="CHEBI:167181"/>
        <dbReference type="EC" id="4.2.99.18"/>
    </reaction>
</comment>
<keyword evidence="9" id="KW-0234">DNA repair</keyword>
<dbReference type="InterPro" id="IPR015886">
    <property type="entry name" value="H2TH_FPG"/>
</dbReference>
<dbReference type="InterPro" id="IPR035937">
    <property type="entry name" value="FPG_N"/>
</dbReference>
<keyword evidence="5 14" id="KW-0863">Zinc-finger</keyword>
<keyword evidence="4" id="KW-0227">DNA damage</keyword>
<dbReference type="InterPro" id="IPR044090">
    <property type="entry name" value="Nei2_N"/>
</dbReference>
<feature type="region of interest" description="Disordered" evidence="15">
    <location>
        <begin position="263"/>
        <end position="302"/>
    </location>
</feature>
<dbReference type="Gene3D" id="1.10.8.50">
    <property type="match status" value="1"/>
</dbReference>
<protein>
    <recommendedName>
        <fullName evidence="2">DNA-(apurinic or apyrimidinic site) lyase</fullName>
        <ecNumber evidence="2">4.2.99.18</ecNumber>
    </recommendedName>
</protein>
<evidence type="ECO:0000256" key="1">
    <source>
        <dbReference type="ARBA" id="ARBA00009409"/>
    </source>
</evidence>
<keyword evidence="10" id="KW-0456">Lyase</keyword>
<feature type="domain" description="Formamidopyrimidine-DNA glycosylase catalytic" evidence="17">
    <location>
        <begin position="2"/>
        <end position="111"/>
    </location>
</feature>
<name>A0ABV5LVG2_9ACTN</name>
<evidence type="ECO:0000256" key="2">
    <source>
        <dbReference type="ARBA" id="ARBA00012720"/>
    </source>
</evidence>
<dbReference type="PROSITE" id="PS51066">
    <property type="entry name" value="ZF_FPG_2"/>
    <property type="match status" value="1"/>
</dbReference>
<proteinExistence type="inferred from homology"/>